<dbReference type="AlphaFoldDB" id="A0A4Q4SX46"/>
<proteinExistence type="predicted"/>
<protein>
    <submittedName>
        <fullName evidence="2">Uncharacterized protein</fullName>
    </submittedName>
</protein>
<evidence type="ECO:0000313" key="2">
    <source>
        <dbReference type="EMBL" id="RYO83181.1"/>
    </source>
</evidence>
<reference evidence="2 3" key="1">
    <citation type="submission" date="2018-06" db="EMBL/GenBank/DDBJ databases">
        <title>Complete Genomes of Monosporascus.</title>
        <authorList>
            <person name="Robinson A.J."/>
            <person name="Natvig D.O."/>
        </authorList>
    </citation>
    <scope>NUCLEOTIDE SEQUENCE [LARGE SCALE GENOMIC DNA]</scope>
    <source>
        <strain evidence="2 3">CBS 110550</strain>
    </source>
</reference>
<dbReference type="OrthoDB" id="66095at2759"/>
<dbReference type="Proteomes" id="UP000293360">
    <property type="component" value="Unassembled WGS sequence"/>
</dbReference>
<keyword evidence="3" id="KW-1185">Reference proteome</keyword>
<name>A0A4Q4SX46_9PEZI</name>
<dbReference type="STRING" id="155417.A0A4Q4SX46"/>
<gene>
    <name evidence="2" type="ORF">DL764_009495</name>
</gene>
<feature type="region of interest" description="Disordered" evidence="1">
    <location>
        <begin position="1"/>
        <end position="49"/>
    </location>
</feature>
<evidence type="ECO:0000256" key="1">
    <source>
        <dbReference type="SAM" id="MobiDB-lite"/>
    </source>
</evidence>
<evidence type="ECO:0000313" key="3">
    <source>
        <dbReference type="Proteomes" id="UP000293360"/>
    </source>
</evidence>
<comment type="caution">
    <text evidence="2">The sequence shown here is derived from an EMBL/GenBank/DDBJ whole genome shotgun (WGS) entry which is preliminary data.</text>
</comment>
<organism evidence="2 3">
    <name type="scientific">Monosporascus ibericus</name>
    <dbReference type="NCBI Taxonomy" id="155417"/>
    <lineage>
        <taxon>Eukaryota</taxon>
        <taxon>Fungi</taxon>
        <taxon>Dikarya</taxon>
        <taxon>Ascomycota</taxon>
        <taxon>Pezizomycotina</taxon>
        <taxon>Sordariomycetes</taxon>
        <taxon>Xylariomycetidae</taxon>
        <taxon>Xylariales</taxon>
        <taxon>Xylariales incertae sedis</taxon>
        <taxon>Monosporascus</taxon>
    </lineage>
</organism>
<feature type="compositionally biased region" description="Polar residues" evidence="1">
    <location>
        <begin position="30"/>
        <end position="41"/>
    </location>
</feature>
<feature type="compositionally biased region" description="Pro residues" evidence="1">
    <location>
        <begin position="11"/>
        <end position="20"/>
    </location>
</feature>
<sequence>MNRRGGRLFPIPFPRTPRPTPEQREEQQQSQAPDASTSNPDNVLYQPSPKDISDVTLILEKTGNLPPEVVGIILDYAEYWACTIASADYRNLPSGHLAIRGSHPTENQFLLRTEPIGLSNWSPASPDLWRRESTPRLLDPEAEAESEYPRATLEALADGPVPPFEHPVRKVVFDIFSRDQGWSDERESHGTYNHSYTWFDAGLELFDPTIKCPDDCPDRQNPNYDERSIPTCAIRPLWPVSVRSEPDVPARYHHDLLASPEHCIQRNKLAARPFHHHHVEWRATDDIDPQSTAAEALENAGRGRATGNGEFVRNLKLGDIITVWGRARFRSWSNNIERVQVKVYWAVQ</sequence>
<accession>A0A4Q4SX46</accession>
<dbReference type="EMBL" id="QJNU01000909">
    <property type="protein sequence ID" value="RYO83181.1"/>
    <property type="molecule type" value="Genomic_DNA"/>
</dbReference>